<gene>
    <name evidence="2" type="primary">ATP8</name>
</gene>
<feature type="transmembrane region" description="Helical" evidence="1">
    <location>
        <begin position="6"/>
        <end position="29"/>
    </location>
</feature>
<reference evidence="2" key="1">
    <citation type="journal article" date="2016" name="J. Molluscan Stud.">
        <title>Eight new mitogenomes for exploring the phylogeny and classification of Vetigastropoda.</title>
        <authorList>
            <person name="Lee H."/>
            <person name="Samadi S."/>
            <person name="Puillandre N."/>
            <person name="Tsai M.-H."/>
            <person name="Dai C.-F."/>
            <person name="Chen W.-J."/>
        </authorList>
    </citation>
    <scope>NUCLEOTIDE SEQUENCE</scope>
</reference>
<evidence type="ECO:0000313" key="2">
    <source>
        <dbReference type="EMBL" id="AOV83576.1"/>
    </source>
</evidence>
<name>A0A1D8MGH3_9VEST</name>
<keyword evidence="1" id="KW-1133">Transmembrane helix</keyword>
<accession>A0A1D8MGH3</accession>
<keyword evidence="1" id="KW-0812">Transmembrane</keyword>
<evidence type="ECO:0000256" key="1">
    <source>
        <dbReference type="SAM" id="Phobius"/>
    </source>
</evidence>
<keyword evidence="1" id="KW-0472">Membrane</keyword>
<organism evidence="2">
    <name type="scientific">Phasianella australis</name>
    <dbReference type="NCBI Taxonomy" id="335753"/>
    <lineage>
        <taxon>Eukaryota</taxon>
        <taxon>Metazoa</taxon>
        <taxon>Spiralia</taxon>
        <taxon>Lophotrochozoa</taxon>
        <taxon>Mollusca</taxon>
        <taxon>Gastropoda</taxon>
        <taxon>Vetigastropoda</taxon>
        <taxon>Trochida</taxon>
        <taxon>Trochoidea</taxon>
        <taxon>Phasianellidae</taxon>
        <taxon>Phasianella</taxon>
    </lineage>
</organism>
<keyword evidence="2" id="KW-0496">Mitochondrion</keyword>
<proteinExistence type="predicted"/>
<geneLocation type="mitochondrion" evidence="2"/>
<dbReference type="EMBL" id="KX298888">
    <property type="protein sequence ID" value="AOV83576.1"/>
    <property type="molecule type" value="Genomic_DNA"/>
</dbReference>
<protein>
    <submittedName>
        <fullName evidence="2">ATP synthase subunit 8</fullName>
    </submittedName>
</protein>
<dbReference type="AlphaFoldDB" id="A0A1D8MGH3"/>
<sequence length="63" mass="7296">MPQLAPVNWLLLFFLFWFVVGLSSVVIWWSSKNLYSIEGQNTESSEGFVNGGVSNENLKSWRW</sequence>